<protein>
    <submittedName>
        <fullName evidence="2">GH26</fullName>
    </submittedName>
</protein>
<reference evidence="2" key="1">
    <citation type="submission" date="2020-02" db="EMBL/GenBank/DDBJ databases">
        <authorList>
            <person name="Meier V. D."/>
        </authorList>
    </citation>
    <scope>NUCLEOTIDE SEQUENCE</scope>
    <source>
        <strain evidence="2">AVDCRST_MAG35</strain>
    </source>
</reference>
<feature type="compositionally biased region" description="Low complexity" evidence="1">
    <location>
        <begin position="244"/>
        <end position="254"/>
    </location>
</feature>
<dbReference type="AlphaFoldDB" id="A0A6J4Q422"/>
<feature type="non-terminal residue" evidence="2">
    <location>
        <position position="1"/>
    </location>
</feature>
<feature type="region of interest" description="Disordered" evidence="1">
    <location>
        <begin position="168"/>
        <end position="199"/>
    </location>
</feature>
<feature type="compositionally biased region" description="Basic residues" evidence="1">
    <location>
        <begin position="230"/>
        <end position="243"/>
    </location>
</feature>
<feature type="compositionally biased region" description="Basic and acidic residues" evidence="1">
    <location>
        <begin position="301"/>
        <end position="312"/>
    </location>
</feature>
<name>A0A6J4Q422_9ACTN</name>
<evidence type="ECO:0000313" key="2">
    <source>
        <dbReference type="EMBL" id="CAA9432440.1"/>
    </source>
</evidence>
<gene>
    <name evidence="2" type="ORF">AVDCRST_MAG35-2696</name>
</gene>
<feature type="compositionally biased region" description="Basic residues" evidence="1">
    <location>
        <begin position="181"/>
        <end position="199"/>
    </location>
</feature>
<feature type="region of interest" description="Disordered" evidence="1">
    <location>
        <begin position="1"/>
        <end position="84"/>
    </location>
</feature>
<feature type="compositionally biased region" description="Low complexity" evidence="1">
    <location>
        <begin position="275"/>
        <end position="288"/>
    </location>
</feature>
<sequence>AASGTRSDPGAGRRRQPLRRAVELRRLLPRTERGQGRPARGLRAVAGQPRRRLRRLAGAQELARHHQPRLAVPHLGGHPADEGLRRRDAARGGRLRHDGALRRGRVRRAVVPVRDQPGLPRARRAGGGPARLGVQRQLVRVVGARPRPVRRVLAPGAHRSGVDRAGPALVVGRLPGPRPERARRRGGLARRRVRRHRGHRHLRRVAGRHRRGELAGALLRRVRAQALGRLRRRARQGARRARVGRAPGVRLGGPQRRRQRLLHREDGGLLRRAARQPGLRGLLQPGLRPRGRLAVRPHPQRGREPAVPRDLV</sequence>
<feature type="compositionally biased region" description="Basic residues" evidence="1">
    <location>
        <begin position="289"/>
        <end position="300"/>
    </location>
</feature>
<feature type="region of interest" description="Disordered" evidence="1">
    <location>
        <begin position="230"/>
        <end position="312"/>
    </location>
</feature>
<organism evidence="2">
    <name type="scientific">uncultured Quadrisphaera sp</name>
    <dbReference type="NCBI Taxonomy" id="904978"/>
    <lineage>
        <taxon>Bacteria</taxon>
        <taxon>Bacillati</taxon>
        <taxon>Actinomycetota</taxon>
        <taxon>Actinomycetes</taxon>
        <taxon>Kineosporiales</taxon>
        <taxon>Kineosporiaceae</taxon>
        <taxon>Quadrisphaera</taxon>
        <taxon>environmental samples</taxon>
    </lineage>
</organism>
<accession>A0A6J4Q422</accession>
<dbReference type="EMBL" id="CADCUY010000535">
    <property type="protein sequence ID" value="CAA9432440.1"/>
    <property type="molecule type" value="Genomic_DNA"/>
</dbReference>
<feature type="non-terminal residue" evidence="2">
    <location>
        <position position="312"/>
    </location>
</feature>
<proteinExistence type="predicted"/>
<feature type="compositionally biased region" description="Basic and acidic residues" evidence="1">
    <location>
        <begin position="20"/>
        <end position="35"/>
    </location>
</feature>
<evidence type="ECO:0000256" key="1">
    <source>
        <dbReference type="SAM" id="MobiDB-lite"/>
    </source>
</evidence>